<comment type="caution">
    <text evidence="6">The sequence shown here is derived from an EMBL/GenBank/DDBJ whole genome shotgun (WGS) entry which is preliminary data.</text>
</comment>
<keyword evidence="4" id="KW-0479">Metal-binding</keyword>
<dbReference type="EMBL" id="JBHUMQ010000039">
    <property type="protein sequence ID" value="MFD2695227.1"/>
    <property type="molecule type" value="Genomic_DNA"/>
</dbReference>
<proteinExistence type="predicted"/>
<dbReference type="Pfam" id="PF02146">
    <property type="entry name" value="SIR2"/>
    <property type="match status" value="1"/>
</dbReference>
<dbReference type="PANTHER" id="PTHR11085">
    <property type="entry name" value="NAD-DEPENDENT PROTEIN DEACYLASE SIRTUIN-5, MITOCHONDRIAL-RELATED"/>
    <property type="match status" value="1"/>
</dbReference>
<evidence type="ECO:0000256" key="3">
    <source>
        <dbReference type="ARBA" id="ARBA00023027"/>
    </source>
</evidence>
<reference evidence="7" key="1">
    <citation type="journal article" date="2019" name="Int. J. Syst. Evol. Microbiol.">
        <title>The Global Catalogue of Microorganisms (GCM) 10K type strain sequencing project: providing services to taxonomists for standard genome sequencing and annotation.</title>
        <authorList>
            <consortium name="The Broad Institute Genomics Platform"/>
            <consortium name="The Broad Institute Genome Sequencing Center for Infectious Disease"/>
            <person name="Wu L."/>
            <person name="Ma J."/>
        </authorList>
    </citation>
    <scope>NUCLEOTIDE SEQUENCE [LARGE SCALE GENOMIC DNA]</scope>
    <source>
        <strain evidence="7">TISTR 2466</strain>
    </source>
</reference>
<organism evidence="6 7">
    <name type="scientific">Sporolactobacillus shoreicorticis</name>
    <dbReference type="NCBI Taxonomy" id="1923877"/>
    <lineage>
        <taxon>Bacteria</taxon>
        <taxon>Bacillati</taxon>
        <taxon>Bacillota</taxon>
        <taxon>Bacilli</taxon>
        <taxon>Bacillales</taxon>
        <taxon>Sporolactobacillaceae</taxon>
        <taxon>Sporolactobacillus</taxon>
    </lineage>
</organism>
<keyword evidence="4" id="KW-0862">Zinc</keyword>
<name>A0ABW5S953_9BACL</name>
<feature type="binding site" evidence="4">
    <location>
        <position position="144"/>
    </location>
    <ligand>
        <name>Zn(2+)</name>
        <dbReference type="ChEBI" id="CHEBI:29105"/>
    </ligand>
</feature>
<dbReference type="InterPro" id="IPR026590">
    <property type="entry name" value="Ssirtuin_cat_dom"/>
</dbReference>
<evidence type="ECO:0000256" key="4">
    <source>
        <dbReference type="PROSITE-ProRule" id="PRU00236"/>
    </source>
</evidence>
<dbReference type="SUPFAM" id="SSF52467">
    <property type="entry name" value="DHS-like NAD/FAD-binding domain"/>
    <property type="match status" value="1"/>
</dbReference>
<feature type="binding site" evidence="4">
    <location>
        <position position="127"/>
    </location>
    <ligand>
        <name>Zn(2+)</name>
        <dbReference type="ChEBI" id="CHEBI:29105"/>
    </ligand>
</feature>
<accession>A0ABW5S953</accession>
<dbReference type="InterPro" id="IPR050134">
    <property type="entry name" value="NAD-dep_sirtuin_deacylases"/>
</dbReference>
<dbReference type="Proteomes" id="UP001597399">
    <property type="component" value="Unassembled WGS sequence"/>
</dbReference>
<dbReference type="PROSITE" id="PS50305">
    <property type="entry name" value="SIRTUIN"/>
    <property type="match status" value="1"/>
</dbReference>
<feature type="binding site" evidence="4">
    <location>
        <position position="154"/>
    </location>
    <ligand>
        <name>Zn(2+)</name>
        <dbReference type="ChEBI" id="CHEBI:29105"/>
    </ligand>
</feature>
<feature type="active site" description="Proton acceptor" evidence="4">
    <location>
        <position position="116"/>
    </location>
</feature>
<sequence length="244" mass="27198">MTSLNEWIQNDHKIAVLTGAGISVPSGIPPFRGKNGLYQNKNVERYLSLLYFQTHPSEFWTFYWSLFDARLLLSAKPNAVHLWLKNLEQTYEVTIITQNIDGLHEKATSSKIIEVHGAFNRCICPKCGTFYQTQSLLDQKVPHCSVSSKDGKTCGTVLKPDIVLFGEAVRDLRAVEQAVSHADHLLVLGSSLGVAPINFLPEFAKEYGVPTLLINDRPALNMDAIDQFCQVDFADFDANAINVD</sequence>
<feature type="binding site" evidence="4">
    <location>
        <position position="124"/>
    </location>
    <ligand>
        <name>Zn(2+)</name>
        <dbReference type="ChEBI" id="CHEBI:29105"/>
    </ligand>
</feature>
<gene>
    <name evidence="6" type="ORF">ACFSUE_16595</name>
</gene>
<evidence type="ECO:0000313" key="6">
    <source>
        <dbReference type="EMBL" id="MFD2695227.1"/>
    </source>
</evidence>
<dbReference type="Gene3D" id="3.30.1600.10">
    <property type="entry name" value="SIR2/SIRT2 'Small Domain"/>
    <property type="match status" value="1"/>
</dbReference>
<evidence type="ECO:0000313" key="7">
    <source>
        <dbReference type="Proteomes" id="UP001597399"/>
    </source>
</evidence>
<evidence type="ECO:0000256" key="1">
    <source>
        <dbReference type="ARBA" id="ARBA00012928"/>
    </source>
</evidence>
<dbReference type="RefSeq" id="WP_253060976.1">
    <property type="nucleotide sequence ID" value="NZ_JAMXWM010000007.1"/>
</dbReference>
<dbReference type="InterPro" id="IPR029035">
    <property type="entry name" value="DHS-like_NAD/FAD-binding_dom"/>
</dbReference>
<evidence type="ECO:0000259" key="5">
    <source>
        <dbReference type="PROSITE" id="PS50305"/>
    </source>
</evidence>
<dbReference type="CDD" id="cd01407">
    <property type="entry name" value="SIR2-fam"/>
    <property type="match status" value="1"/>
</dbReference>
<dbReference type="PANTHER" id="PTHR11085:SF4">
    <property type="entry name" value="NAD-DEPENDENT PROTEIN DEACYLASE"/>
    <property type="match status" value="1"/>
</dbReference>
<protein>
    <recommendedName>
        <fullName evidence="1">protein acetyllysine N-acetyltransferase</fullName>
        <ecNumber evidence="1">2.3.1.286</ecNumber>
    </recommendedName>
</protein>
<dbReference type="InterPro" id="IPR003000">
    <property type="entry name" value="Sirtuin"/>
</dbReference>
<dbReference type="InterPro" id="IPR026591">
    <property type="entry name" value="Sirtuin_cat_small_dom_sf"/>
</dbReference>
<keyword evidence="7" id="KW-1185">Reference proteome</keyword>
<dbReference type="Gene3D" id="3.40.50.1220">
    <property type="entry name" value="TPP-binding domain"/>
    <property type="match status" value="1"/>
</dbReference>
<dbReference type="EC" id="2.3.1.286" evidence="1"/>
<evidence type="ECO:0000256" key="2">
    <source>
        <dbReference type="ARBA" id="ARBA00022679"/>
    </source>
</evidence>
<keyword evidence="3" id="KW-0520">NAD</keyword>
<feature type="domain" description="Deacetylase sirtuin-type" evidence="5">
    <location>
        <begin position="1"/>
        <end position="244"/>
    </location>
</feature>
<keyword evidence="2" id="KW-0808">Transferase</keyword>